<dbReference type="PANTHER" id="PTHR31793">
    <property type="entry name" value="4-HYDROXYBENZOYL-COA THIOESTERASE FAMILY MEMBER"/>
    <property type="match status" value="1"/>
</dbReference>
<dbReference type="CDD" id="cd00586">
    <property type="entry name" value="4HBT"/>
    <property type="match status" value="1"/>
</dbReference>
<evidence type="ECO:0000313" key="4">
    <source>
        <dbReference type="Proteomes" id="UP001041814"/>
    </source>
</evidence>
<dbReference type="NCBIfam" id="TIGR00051">
    <property type="entry name" value="YbgC/FadM family acyl-CoA thioesterase"/>
    <property type="match status" value="1"/>
</dbReference>
<dbReference type="NCBIfam" id="TIGR02799">
    <property type="entry name" value="thio_ybgC"/>
    <property type="match status" value="1"/>
</dbReference>
<dbReference type="SUPFAM" id="SSF54637">
    <property type="entry name" value="Thioesterase/thiol ester dehydrase-isomerase"/>
    <property type="match status" value="1"/>
</dbReference>
<evidence type="ECO:0000256" key="1">
    <source>
        <dbReference type="ARBA" id="ARBA00005953"/>
    </source>
</evidence>
<dbReference type="PIRSF" id="PIRSF003230">
    <property type="entry name" value="YbgC"/>
    <property type="match status" value="1"/>
</dbReference>
<dbReference type="EMBL" id="NRRU01000045">
    <property type="protein sequence ID" value="MBK1713720.1"/>
    <property type="molecule type" value="Genomic_DNA"/>
</dbReference>
<dbReference type="Gene3D" id="3.10.129.10">
    <property type="entry name" value="Hotdog Thioesterase"/>
    <property type="match status" value="1"/>
</dbReference>
<accession>A0ABS1DX14</accession>
<proteinExistence type="inferred from homology"/>
<sequence>MSAAAPFRHRVRVYWEDTDAGGVVYYANYLKFFERARTEWLRALGIGQEANRAATGTVFVVADATVSYRRPARLDDEIEVTVELRELCRASLVVAQQAWRGDELLAEGQIRVGCVAAETFRPARIPLSIFDAIR</sequence>
<dbReference type="InterPro" id="IPR006684">
    <property type="entry name" value="YbgC/YbaW"/>
</dbReference>
<dbReference type="PANTHER" id="PTHR31793:SF37">
    <property type="entry name" value="ACYL-COA THIOESTER HYDROLASE YBGC"/>
    <property type="match status" value="1"/>
</dbReference>
<dbReference type="Pfam" id="PF13279">
    <property type="entry name" value="4HBT_2"/>
    <property type="match status" value="1"/>
</dbReference>
<gene>
    <name evidence="3" type="primary">ybgC</name>
    <name evidence="3" type="ORF">CKO43_13120</name>
</gene>
<name>A0ABS1DX14_RUBGE</name>
<reference evidence="3" key="1">
    <citation type="submission" date="2017-08" db="EMBL/GenBank/DDBJ databases">
        <authorList>
            <person name="Imhoff J.F."/>
            <person name="Rahn T."/>
            <person name="Kuenzel S."/>
            <person name="Neulinger S.C."/>
        </authorList>
    </citation>
    <scope>NUCLEOTIDE SEQUENCE</scope>
    <source>
        <strain evidence="3">IM 151</strain>
    </source>
</reference>
<comment type="caution">
    <text evidence="3">The sequence shown here is derived from an EMBL/GenBank/DDBJ whole genome shotgun (WGS) entry which is preliminary data.</text>
</comment>
<organism evidence="3 4">
    <name type="scientific">Rubrivivax gelatinosus</name>
    <name type="common">Rhodocyclus gelatinosus</name>
    <name type="synonym">Rhodopseudomonas gelatinosa</name>
    <dbReference type="NCBI Taxonomy" id="28068"/>
    <lineage>
        <taxon>Bacteria</taxon>
        <taxon>Pseudomonadati</taxon>
        <taxon>Pseudomonadota</taxon>
        <taxon>Betaproteobacteria</taxon>
        <taxon>Burkholderiales</taxon>
        <taxon>Sphaerotilaceae</taxon>
        <taxon>Rubrivivax</taxon>
    </lineage>
</organism>
<protein>
    <submittedName>
        <fullName evidence="3">Tol-pal system-associated acyl-CoA thioesterase</fullName>
    </submittedName>
</protein>
<reference evidence="3" key="2">
    <citation type="journal article" date="2020" name="Microorganisms">
        <title>Osmotic Adaptation and Compatible Solute Biosynthesis of Phototrophic Bacteria as Revealed from Genome Analyses.</title>
        <authorList>
            <person name="Imhoff J.F."/>
            <person name="Rahn T."/>
            <person name="Kunzel S."/>
            <person name="Keller A."/>
            <person name="Neulinger S.C."/>
        </authorList>
    </citation>
    <scope>NUCLEOTIDE SEQUENCE</scope>
    <source>
        <strain evidence="3">IM 151</strain>
    </source>
</reference>
<dbReference type="InterPro" id="IPR014166">
    <property type="entry name" value="Tol-Pal_acyl-CoA_thioesterase"/>
</dbReference>
<dbReference type="InterPro" id="IPR029069">
    <property type="entry name" value="HotDog_dom_sf"/>
</dbReference>
<comment type="similarity">
    <text evidence="1">Belongs to the 4-hydroxybenzoyl-CoA thioesterase family.</text>
</comment>
<evidence type="ECO:0000313" key="3">
    <source>
        <dbReference type="EMBL" id="MBK1713720.1"/>
    </source>
</evidence>
<dbReference type="InterPro" id="IPR050563">
    <property type="entry name" value="4-hydroxybenzoyl-CoA_TE"/>
</dbReference>
<keyword evidence="2" id="KW-0378">Hydrolase</keyword>
<evidence type="ECO:0000256" key="2">
    <source>
        <dbReference type="ARBA" id="ARBA00022801"/>
    </source>
</evidence>
<dbReference type="Proteomes" id="UP001041814">
    <property type="component" value="Unassembled WGS sequence"/>
</dbReference>
<keyword evidence="4" id="KW-1185">Reference proteome</keyword>
<dbReference type="RefSeq" id="WP_200228992.1">
    <property type="nucleotide sequence ID" value="NZ_NRRT01000027.1"/>
</dbReference>